<dbReference type="InterPro" id="IPR007709">
    <property type="entry name" value="N-FG_amidohydro"/>
</dbReference>
<evidence type="ECO:0000313" key="2">
    <source>
        <dbReference type="Proteomes" id="UP000319931"/>
    </source>
</evidence>
<proteinExistence type="predicted"/>
<dbReference type="PIRSF" id="PIRSF029730">
    <property type="entry name" value="UCP029730"/>
    <property type="match status" value="1"/>
</dbReference>
<comment type="caution">
    <text evidence="1">The sequence shown here is derived from an EMBL/GenBank/DDBJ whole genome shotgun (WGS) entry which is preliminary data.</text>
</comment>
<dbReference type="EMBL" id="RCZC01000002">
    <property type="protein sequence ID" value="TPG53945.1"/>
    <property type="molecule type" value="Genomic_DNA"/>
</dbReference>
<dbReference type="Proteomes" id="UP000319931">
    <property type="component" value="Unassembled WGS sequence"/>
</dbReference>
<dbReference type="GO" id="GO:0016787">
    <property type="term" value="F:hydrolase activity"/>
    <property type="evidence" value="ECO:0007669"/>
    <property type="project" value="UniProtKB-KW"/>
</dbReference>
<dbReference type="AlphaFoldDB" id="A0A502FWR9"/>
<dbReference type="InterPro" id="IPR011227">
    <property type="entry name" value="UCP029730"/>
</dbReference>
<dbReference type="OrthoDB" id="9815326at2"/>
<protein>
    <submittedName>
        <fullName evidence="1">N-formylglutamate amidohydrolase</fullName>
    </submittedName>
</protein>
<name>A0A502FWR9_9SPHN</name>
<organism evidence="1 2">
    <name type="scientific">Sphingomonas glacialis</name>
    <dbReference type="NCBI Taxonomy" id="658225"/>
    <lineage>
        <taxon>Bacteria</taxon>
        <taxon>Pseudomonadati</taxon>
        <taxon>Pseudomonadota</taxon>
        <taxon>Alphaproteobacteria</taxon>
        <taxon>Sphingomonadales</taxon>
        <taxon>Sphingomonadaceae</taxon>
        <taxon>Sphingomonas</taxon>
    </lineage>
</organism>
<accession>A0A502FWR9</accession>
<keyword evidence="1" id="KW-0378">Hydrolase</keyword>
<dbReference type="Gene3D" id="3.40.630.40">
    <property type="entry name" value="Zn-dependent exopeptidases"/>
    <property type="match status" value="1"/>
</dbReference>
<dbReference type="Pfam" id="PF05013">
    <property type="entry name" value="FGase"/>
    <property type="match status" value="1"/>
</dbReference>
<dbReference type="SUPFAM" id="SSF53187">
    <property type="entry name" value="Zn-dependent exopeptidases"/>
    <property type="match status" value="1"/>
</dbReference>
<evidence type="ECO:0000313" key="1">
    <source>
        <dbReference type="EMBL" id="TPG53945.1"/>
    </source>
</evidence>
<keyword evidence="2" id="KW-1185">Reference proteome</keyword>
<reference evidence="1 2" key="1">
    <citation type="journal article" date="2019" name="Environ. Microbiol.">
        <title>Species interactions and distinct microbial communities in high Arctic permafrost affected cryosols are associated with the CH4 and CO2 gas fluxes.</title>
        <authorList>
            <person name="Altshuler I."/>
            <person name="Hamel J."/>
            <person name="Turney S."/>
            <person name="Magnuson E."/>
            <person name="Levesque R."/>
            <person name="Greer C."/>
            <person name="Whyte L.G."/>
        </authorList>
    </citation>
    <scope>NUCLEOTIDE SEQUENCE [LARGE SCALE GENOMIC DNA]</scope>
    <source>
        <strain evidence="1 2">E6.1</strain>
    </source>
</reference>
<gene>
    <name evidence="1" type="ORF">EAH76_04340</name>
</gene>
<dbReference type="RefSeq" id="WP_140848597.1">
    <property type="nucleotide sequence ID" value="NZ_RCZC01000002.1"/>
</dbReference>
<sequence length="244" mass="25702">MTLPHIIPGKPRGILLVCDHASNAVPDGIDLGIAPALLEKHIAIDIGSAALTESLASTLQAPALLATLSRLVTDLNRPTDHPGLIPLSSDGHAIPGNATADRTDRVARFHAPYHDALAALIVETQPVLVAAIHSFTPRLEQGDGGPRPWEIGILSNTDRRAADLALPLLAAQGLVTGDNEPYSGQLLNATLDRHGEDNGIASLSIEIRNDLIADPAGVRRWTAILAPILRDISNRLASGDLPTQ</sequence>